<comment type="caution">
    <text evidence="2">The sequence shown here is derived from an EMBL/GenBank/DDBJ whole genome shotgun (WGS) entry which is preliminary data.</text>
</comment>
<accession>A0A7J9SHG3</accession>
<proteinExistence type="predicted"/>
<keyword evidence="3" id="KW-1185">Reference proteome</keyword>
<evidence type="ECO:0000313" key="2">
    <source>
        <dbReference type="EMBL" id="MBB6645407.1"/>
    </source>
</evidence>
<protein>
    <submittedName>
        <fullName evidence="2">Uncharacterized protein</fullName>
    </submittedName>
</protein>
<evidence type="ECO:0000256" key="1">
    <source>
        <dbReference type="SAM" id="MobiDB-lite"/>
    </source>
</evidence>
<gene>
    <name evidence="2" type="ORF">H5V44_03690</name>
</gene>
<feature type="compositionally biased region" description="Basic and acidic residues" evidence="1">
    <location>
        <begin position="37"/>
        <end position="51"/>
    </location>
</feature>
<dbReference type="AlphaFoldDB" id="A0A7J9SHG3"/>
<organism evidence="2 3">
    <name type="scientific">Halobellus ruber</name>
    <dbReference type="NCBI Taxonomy" id="2761102"/>
    <lineage>
        <taxon>Archaea</taxon>
        <taxon>Methanobacteriati</taxon>
        <taxon>Methanobacteriota</taxon>
        <taxon>Stenosarchaea group</taxon>
        <taxon>Halobacteria</taxon>
        <taxon>Halobacteriales</taxon>
        <taxon>Haloferacaceae</taxon>
        <taxon>Halobellus</taxon>
    </lineage>
</organism>
<reference evidence="2 3" key="1">
    <citation type="submission" date="2020-08" db="EMBL/GenBank/DDBJ databases">
        <authorList>
            <person name="Seo M.-J."/>
        </authorList>
    </citation>
    <scope>NUCLEOTIDE SEQUENCE [LARGE SCALE GENOMIC DNA]</scope>
    <source>
        <strain evidence="2 3">MBLA0160</strain>
    </source>
</reference>
<evidence type="ECO:0000313" key="3">
    <source>
        <dbReference type="Proteomes" id="UP000546257"/>
    </source>
</evidence>
<name>A0A7J9SHG3_9EURY</name>
<dbReference type="RefSeq" id="WP_185191762.1">
    <property type="nucleotide sequence ID" value="NZ_JACKXD010000001.1"/>
</dbReference>
<sequence length="64" mass="7194">MTTPGTIDASDGDRNTYHIVCHDCPTEFLTDGRTEAEQRLSEHRRSTDHSVEFASLGVPEMENE</sequence>
<feature type="region of interest" description="Disordered" evidence="1">
    <location>
        <begin position="37"/>
        <end position="64"/>
    </location>
</feature>
<dbReference type="Proteomes" id="UP000546257">
    <property type="component" value="Unassembled WGS sequence"/>
</dbReference>
<dbReference type="EMBL" id="JACKXD010000001">
    <property type="protein sequence ID" value="MBB6645407.1"/>
    <property type="molecule type" value="Genomic_DNA"/>
</dbReference>